<sequence>MSWVILNDGTRLDRDGDAPDRDDDAPERDGEHPEDGEHGGAVPDPTVPPTSARR</sequence>
<proteinExistence type="predicted"/>
<comment type="caution">
    <text evidence="2">The sequence shown here is derived from an EMBL/GenBank/DDBJ whole genome shotgun (WGS) entry which is preliminary data.</text>
</comment>
<dbReference type="Proteomes" id="UP001500653">
    <property type="component" value="Unassembled WGS sequence"/>
</dbReference>
<protein>
    <submittedName>
        <fullName evidence="2">Uncharacterized protein</fullName>
    </submittedName>
</protein>
<evidence type="ECO:0000256" key="1">
    <source>
        <dbReference type="SAM" id="MobiDB-lite"/>
    </source>
</evidence>
<feature type="compositionally biased region" description="Basic and acidic residues" evidence="1">
    <location>
        <begin position="27"/>
        <end position="38"/>
    </location>
</feature>
<accession>A0ABP4GYN2</accession>
<name>A0ABP4GYN2_9PSEU</name>
<organism evidence="2 3">
    <name type="scientific">Prauserella halophila</name>
    <dbReference type="NCBI Taxonomy" id="185641"/>
    <lineage>
        <taxon>Bacteria</taxon>
        <taxon>Bacillati</taxon>
        <taxon>Actinomycetota</taxon>
        <taxon>Actinomycetes</taxon>
        <taxon>Pseudonocardiales</taxon>
        <taxon>Pseudonocardiaceae</taxon>
        <taxon>Prauserella</taxon>
    </lineage>
</organism>
<dbReference type="RefSeq" id="WP_253863205.1">
    <property type="nucleotide sequence ID" value="NZ_BAAALN010000005.1"/>
</dbReference>
<dbReference type="EMBL" id="BAAALN010000005">
    <property type="protein sequence ID" value="GAA1236452.1"/>
    <property type="molecule type" value="Genomic_DNA"/>
</dbReference>
<feature type="compositionally biased region" description="Basic and acidic residues" evidence="1">
    <location>
        <begin position="10"/>
        <end position="19"/>
    </location>
</feature>
<evidence type="ECO:0000313" key="3">
    <source>
        <dbReference type="Proteomes" id="UP001500653"/>
    </source>
</evidence>
<reference evidence="3" key="1">
    <citation type="journal article" date="2019" name="Int. J. Syst. Evol. Microbiol.">
        <title>The Global Catalogue of Microorganisms (GCM) 10K type strain sequencing project: providing services to taxonomists for standard genome sequencing and annotation.</title>
        <authorList>
            <consortium name="The Broad Institute Genomics Platform"/>
            <consortium name="The Broad Institute Genome Sequencing Center for Infectious Disease"/>
            <person name="Wu L."/>
            <person name="Ma J."/>
        </authorList>
    </citation>
    <scope>NUCLEOTIDE SEQUENCE [LARGE SCALE GENOMIC DNA]</scope>
    <source>
        <strain evidence="3">JCM 13023</strain>
    </source>
</reference>
<keyword evidence="3" id="KW-1185">Reference proteome</keyword>
<evidence type="ECO:0000313" key="2">
    <source>
        <dbReference type="EMBL" id="GAA1236452.1"/>
    </source>
</evidence>
<feature type="region of interest" description="Disordered" evidence="1">
    <location>
        <begin position="1"/>
        <end position="54"/>
    </location>
</feature>
<gene>
    <name evidence="2" type="ORF">GCM10009676_20850</name>
</gene>